<feature type="compositionally biased region" description="Acidic residues" evidence="1">
    <location>
        <begin position="13"/>
        <end position="24"/>
    </location>
</feature>
<dbReference type="AlphaFoldDB" id="A0AAE1L1J8"/>
<feature type="compositionally biased region" description="Basic and acidic residues" evidence="1">
    <location>
        <begin position="25"/>
        <end position="49"/>
    </location>
</feature>
<proteinExistence type="predicted"/>
<gene>
    <name evidence="2" type="ORF">Pcinc_003153</name>
</gene>
<feature type="region of interest" description="Disordered" evidence="1">
    <location>
        <begin position="1"/>
        <end position="74"/>
    </location>
</feature>
<name>A0AAE1L1J8_PETCI</name>
<accession>A0AAE1L1J8</accession>
<evidence type="ECO:0000256" key="1">
    <source>
        <dbReference type="SAM" id="MobiDB-lite"/>
    </source>
</evidence>
<evidence type="ECO:0000313" key="2">
    <source>
        <dbReference type="EMBL" id="KAK3892974.1"/>
    </source>
</evidence>
<protein>
    <submittedName>
        <fullName evidence="2">Uncharacterized protein</fullName>
    </submittedName>
</protein>
<evidence type="ECO:0000313" key="3">
    <source>
        <dbReference type="Proteomes" id="UP001286313"/>
    </source>
</evidence>
<keyword evidence="3" id="KW-1185">Reference proteome</keyword>
<dbReference type="EMBL" id="JAWQEG010000237">
    <property type="protein sequence ID" value="KAK3892974.1"/>
    <property type="molecule type" value="Genomic_DNA"/>
</dbReference>
<sequence>MQAEQSECKYEGESDAEVDDPLEEELAKEVEEKDEKKSKEKEEEGHQDSEGNDDGEEKKKDGAPLVNVDARDGHQVVVTVPNHSKMNWLDNSGP</sequence>
<reference evidence="2" key="1">
    <citation type="submission" date="2023-10" db="EMBL/GenBank/DDBJ databases">
        <title>Genome assemblies of two species of porcelain crab, Petrolisthes cinctipes and Petrolisthes manimaculis (Anomura: Porcellanidae).</title>
        <authorList>
            <person name="Angst P."/>
        </authorList>
    </citation>
    <scope>NUCLEOTIDE SEQUENCE</scope>
    <source>
        <strain evidence="2">PB745_01</strain>
        <tissue evidence="2">Gill</tissue>
    </source>
</reference>
<organism evidence="2 3">
    <name type="scientific">Petrolisthes cinctipes</name>
    <name type="common">Flat porcelain crab</name>
    <dbReference type="NCBI Taxonomy" id="88211"/>
    <lineage>
        <taxon>Eukaryota</taxon>
        <taxon>Metazoa</taxon>
        <taxon>Ecdysozoa</taxon>
        <taxon>Arthropoda</taxon>
        <taxon>Crustacea</taxon>
        <taxon>Multicrustacea</taxon>
        <taxon>Malacostraca</taxon>
        <taxon>Eumalacostraca</taxon>
        <taxon>Eucarida</taxon>
        <taxon>Decapoda</taxon>
        <taxon>Pleocyemata</taxon>
        <taxon>Anomura</taxon>
        <taxon>Galatheoidea</taxon>
        <taxon>Porcellanidae</taxon>
        <taxon>Petrolisthes</taxon>
    </lineage>
</organism>
<feature type="compositionally biased region" description="Basic and acidic residues" evidence="1">
    <location>
        <begin position="1"/>
        <end position="12"/>
    </location>
</feature>
<dbReference type="Proteomes" id="UP001286313">
    <property type="component" value="Unassembled WGS sequence"/>
</dbReference>
<comment type="caution">
    <text evidence="2">The sequence shown here is derived from an EMBL/GenBank/DDBJ whole genome shotgun (WGS) entry which is preliminary data.</text>
</comment>